<evidence type="ECO:0000259" key="5">
    <source>
        <dbReference type="Pfam" id="PF26091"/>
    </source>
</evidence>
<evidence type="ECO:0000313" key="6">
    <source>
        <dbReference type="Proteomes" id="UP000079169"/>
    </source>
</evidence>
<dbReference type="Pfam" id="PF26091">
    <property type="entry name" value="PWI_CCDC43"/>
    <property type="match status" value="1"/>
</dbReference>
<dbReference type="KEGG" id="dci:103505259"/>
<feature type="compositionally biased region" description="Basic and acidic residues" evidence="4">
    <location>
        <begin position="164"/>
        <end position="198"/>
    </location>
</feature>
<gene>
    <name evidence="7" type="primary">LOC103505259</name>
</gene>
<sequence length="210" mass="23820">MAVAVEEDFESWLSCKLKALNTDEGVFGSYITGILDGEETLEEKNEALEGILVDITEDISKHCQEILDKWQNFKGTKNAAQAATSAINVEDRLAQLLEPTTKDLVVQKEYTEEEKKIREAILAQYAQTSDHEDDYEDEVEATRGAEASGPALYKNLNAATVAQAEKEKREQAKIDSALKKEKDKADREKQKQLQQEKKEKRKTQKGERRR</sequence>
<comment type="similarity">
    <text evidence="1">Belongs to the CCDC43 family.</text>
</comment>
<dbReference type="GeneID" id="103505259"/>
<organism evidence="6 7">
    <name type="scientific">Diaphorina citri</name>
    <name type="common">Asian citrus psyllid</name>
    <dbReference type="NCBI Taxonomy" id="121845"/>
    <lineage>
        <taxon>Eukaryota</taxon>
        <taxon>Metazoa</taxon>
        <taxon>Ecdysozoa</taxon>
        <taxon>Arthropoda</taxon>
        <taxon>Hexapoda</taxon>
        <taxon>Insecta</taxon>
        <taxon>Pterygota</taxon>
        <taxon>Neoptera</taxon>
        <taxon>Paraneoptera</taxon>
        <taxon>Hemiptera</taxon>
        <taxon>Sternorrhyncha</taxon>
        <taxon>Psylloidea</taxon>
        <taxon>Psyllidae</taxon>
        <taxon>Diaphorininae</taxon>
        <taxon>Diaphorina</taxon>
    </lineage>
</organism>
<dbReference type="PANTHER" id="PTHR31684">
    <property type="entry name" value="COILED-COIL DOMAIN-CONTAINING PROTEIN 43"/>
    <property type="match status" value="1"/>
</dbReference>
<feature type="compositionally biased region" description="Basic residues" evidence="4">
    <location>
        <begin position="199"/>
        <end position="210"/>
    </location>
</feature>
<keyword evidence="3" id="KW-0175">Coiled coil</keyword>
<dbReference type="InterPro" id="IPR058771">
    <property type="entry name" value="PWI_CCDC43"/>
</dbReference>
<dbReference type="OMA" id="KFLFRNT"/>
<accession>A0A1S3CU24</accession>
<feature type="domain" description="CCDC43 PWI-like" evidence="5">
    <location>
        <begin position="5"/>
        <end position="74"/>
    </location>
</feature>
<evidence type="ECO:0000256" key="1">
    <source>
        <dbReference type="ARBA" id="ARBA00005305"/>
    </source>
</evidence>
<evidence type="ECO:0000256" key="3">
    <source>
        <dbReference type="ARBA" id="ARBA00023054"/>
    </source>
</evidence>
<feature type="region of interest" description="Disordered" evidence="4">
    <location>
        <begin position="128"/>
        <end position="210"/>
    </location>
</feature>
<dbReference type="PaxDb" id="121845-A0A1S3CU24"/>
<proteinExistence type="inferred from homology"/>
<dbReference type="RefSeq" id="XP_008467805.1">
    <property type="nucleotide sequence ID" value="XM_008469583.3"/>
</dbReference>
<dbReference type="InterPro" id="IPR037666">
    <property type="entry name" value="CCDC43"/>
</dbReference>
<evidence type="ECO:0000256" key="4">
    <source>
        <dbReference type="SAM" id="MobiDB-lite"/>
    </source>
</evidence>
<keyword evidence="6" id="KW-1185">Reference proteome</keyword>
<dbReference type="STRING" id="121845.A0A1S3CU24"/>
<evidence type="ECO:0000313" key="7">
    <source>
        <dbReference type="RefSeq" id="XP_008467805.1"/>
    </source>
</evidence>
<dbReference type="Proteomes" id="UP000079169">
    <property type="component" value="Unplaced"/>
</dbReference>
<dbReference type="PANTHER" id="PTHR31684:SF2">
    <property type="entry name" value="COILED-COIL DOMAIN-CONTAINING PROTEIN 43"/>
    <property type="match status" value="1"/>
</dbReference>
<reference evidence="7" key="1">
    <citation type="submission" date="2025-08" db="UniProtKB">
        <authorList>
            <consortium name="RefSeq"/>
        </authorList>
    </citation>
    <scope>IDENTIFICATION</scope>
</reference>
<dbReference type="AlphaFoldDB" id="A0A1S3CU24"/>
<evidence type="ECO:0000256" key="2">
    <source>
        <dbReference type="ARBA" id="ARBA00016648"/>
    </source>
</evidence>
<name>A0A1S3CU24_DIACI</name>
<protein>
    <recommendedName>
        <fullName evidence="2">Coiled-coil domain-containing protein 43</fullName>
    </recommendedName>
</protein>